<keyword evidence="3 7" id="KW-0288">FMN</keyword>
<dbReference type="SUPFAM" id="SSF55469">
    <property type="entry name" value="FMN-dependent nitroreductase-like"/>
    <property type="match status" value="1"/>
</dbReference>
<feature type="binding site" description="in other chain" evidence="8">
    <location>
        <begin position="136"/>
        <end position="138"/>
    </location>
    <ligand>
        <name>FMN</name>
        <dbReference type="ChEBI" id="CHEBI:58210"/>
        <note>ligand shared between dimeric partners</note>
    </ligand>
</feature>
<accession>K6GJI7</accession>
<evidence type="ECO:0000256" key="1">
    <source>
        <dbReference type="ARBA" id="ARBA00007118"/>
    </source>
</evidence>
<feature type="binding site" evidence="8">
    <location>
        <position position="38"/>
    </location>
    <ligand>
        <name>FMN</name>
        <dbReference type="ChEBI" id="CHEBI:58210"/>
        <note>ligand shared between dimeric partners</note>
    </ligand>
</feature>
<dbReference type="GO" id="GO:0016491">
    <property type="term" value="F:oxidoreductase activity"/>
    <property type="evidence" value="ECO:0007669"/>
    <property type="project" value="UniProtKB-UniRule"/>
</dbReference>
<evidence type="ECO:0000259" key="9">
    <source>
        <dbReference type="Pfam" id="PF00881"/>
    </source>
</evidence>
<dbReference type="PANTHER" id="PTHR43821:SF1">
    <property type="entry name" value="NAD(P)H NITROREDUCTASE YDJA-RELATED"/>
    <property type="match status" value="1"/>
</dbReference>
<keyword evidence="2 7" id="KW-0285">Flavoprotein</keyword>
<evidence type="ECO:0000256" key="3">
    <source>
        <dbReference type="ARBA" id="ARBA00022643"/>
    </source>
</evidence>
<dbReference type="InterPro" id="IPR052530">
    <property type="entry name" value="NAD(P)H_nitroreductase"/>
</dbReference>
<comment type="similarity">
    <text evidence="1 7">Belongs to the nitroreductase family.</text>
</comment>
<keyword evidence="5 7" id="KW-0560">Oxidoreductase</keyword>
<protein>
    <recommendedName>
        <fullName evidence="7">Putative NAD(P)H nitroreductase</fullName>
        <ecNumber evidence="7">1.-.-.-</ecNumber>
    </recommendedName>
</protein>
<dbReference type="STRING" id="1208365.B273_0399"/>
<evidence type="ECO:0000256" key="2">
    <source>
        <dbReference type="ARBA" id="ARBA00022630"/>
    </source>
</evidence>
<evidence type="ECO:0000256" key="7">
    <source>
        <dbReference type="PIRNR" id="PIRNR000232"/>
    </source>
</evidence>
<dbReference type="EMBL" id="AMWX01000001">
    <property type="protein sequence ID" value="EKO37130.1"/>
    <property type="molecule type" value="Genomic_DNA"/>
</dbReference>
<dbReference type="AlphaFoldDB" id="K6GJI7"/>
<comment type="cofactor">
    <cofactor evidence="8">
        <name>FMN</name>
        <dbReference type="ChEBI" id="CHEBI:58210"/>
    </cofactor>
    <text evidence="8">Binds 1 FMN per subunit.</text>
</comment>
<dbReference type="InterPro" id="IPR026021">
    <property type="entry name" value="YdjA-like"/>
</dbReference>
<feature type="domain" description="Nitroreductase" evidence="9">
    <location>
        <begin position="12"/>
        <end position="166"/>
    </location>
</feature>
<feature type="binding site" description="in other chain" evidence="8">
    <location>
        <begin position="13"/>
        <end position="15"/>
    </location>
    <ligand>
        <name>FMN</name>
        <dbReference type="ChEBI" id="CHEBI:58210"/>
        <note>ligand shared between dimeric partners</note>
    </ligand>
</feature>
<gene>
    <name evidence="10" type="ORF">B273_0399</name>
</gene>
<dbReference type="PIRSF" id="PIRSF000232">
    <property type="entry name" value="YdjA"/>
    <property type="match status" value="1"/>
</dbReference>
<keyword evidence="4 7" id="KW-0521">NADP</keyword>
<dbReference type="CDD" id="cd02135">
    <property type="entry name" value="YdjA-like"/>
    <property type="match status" value="1"/>
</dbReference>
<sequence length="188" mass="21275">MLIMDAIENLLTRNSPRELSLPAPSKEDMQEIYQAALRAPDHAWLRPSRFIEVRGESLQKLSNIFEDFANEHIENITPELLEKYKAAPFRAPMIVILATKITEHPKVPATEQMLSTAAAAQNILLALHAKNYAGIWRTGKFAFNKIVSQKVGLSAEHEIIGYLYIGTQTGTIKKIPKLNIDDFVTYWE</sequence>
<feature type="binding site" evidence="8">
    <location>
        <position position="42"/>
    </location>
    <ligand>
        <name>FMN</name>
        <dbReference type="ChEBI" id="CHEBI:58210"/>
        <note>ligand shared between dimeric partners</note>
    </ligand>
</feature>
<proteinExistence type="inferred from homology"/>
<evidence type="ECO:0000313" key="11">
    <source>
        <dbReference type="Proteomes" id="UP000010310"/>
    </source>
</evidence>
<dbReference type="Proteomes" id="UP000010310">
    <property type="component" value="Unassembled WGS sequence"/>
</dbReference>
<name>K6GJI7_9GAMM</name>
<dbReference type="InterPro" id="IPR000415">
    <property type="entry name" value="Nitroreductase-like"/>
</dbReference>
<evidence type="ECO:0000256" key="4">
    <source>
        <dbReference type="ARBA" id="ARBA00022857"/>
    </source>
</evidence>
<comment type="caution">
    <text evidence="10">The sequence shown here is derived from an EMBL/GenBank/DDBJ whole genome shotgun (WGS) entry which is preliminary data.</text>
</comment>
<evidence type="ECO:0000256" key="5">
    <source>
        <dbReference type="ARBA" id="ARBA00023002"/>
    </source>
</evidence>
<dbReference type="Pfam" id="PF00881">
    <property type="entry name" value="Nitroreductase"/>
    <property type="match status" value="1"/>
</dbReference>
<evidence type="ECO:0000313" key="10">
    <source>
        <dbReference type="EMBL" id="EKO37130.1"/>
    </source>
</evidence>
<dbReference type="EC" id="1.-.-.-" evidence="7"/>
<dbReference type="InterPro" id="IPR029479">
    <property type="entry name" value="Nitroreductase"/>
</dbReference>
<organism evidence="10 11">
    <name type="scientific">SAR86 cluster bacterium SAR86E</name>
    <dbReference type="NCBI Taxonomy" id="1208365"/>
    <lineage>
        <taxon>Bacteria</taxon>
        <taxon>Pseudomonadati</taxon>
        <taxon>Pseudomonadota</taxon>
        <taxon>Gammaproteobacteria</taxon>
        <taxon>SAR86 cluster</taxon>
    </lineage>
</organism>
<reference evidence="10 11" key="1">
    <citation type="submission" date="2012-09" db="EMBL/GenBank/DDBJ databases">
        <authorList>
            <person name="Dupont C.L."/>
            <person name="Rusch D.B."/>
            <person name="Lombardo M.-J."/>
            <person name="Novotny M."/>
            <person name="Yee-Greenbaum J."/>
            <person name="Laskin R."/>
        </authorList>
    </citation>
    <scope>NUCLEOTIDE SEQUENCE [LARGE SCALE GENOMIC DNA]</scope>
    <source>
        <strain evidence="10">SAR86E</strain>
    </source>
</reference>
<evidence type="ECO:0000256" key="6">
    <source>
        <dbReference type="ARBA" id="ARBA00023027"/>
    </source>
</evidence>
<dbReference type="PANTHER" id="PTHR43821">
    <property type="entry name" value="NAD(P)H NITROREDUCTASE YDJA-RELATED"/>
    <property type="match status" value="1"/>
</dbReference>
<dbReference type="Gene3D" id="3.40.109.10">
    <property type="entry name" value="NADH Oxidase"/>
    <property type="match status" value="1"/>
</dbReference>
<keyword evidence="6 7" id="KW-0520">NAD</keyword>
<keyword evidence="11" id="KW-1185">Reference proteome</keyword>
<evidence type="ECO:0000256" key="8">
    <source>
        <dbReference type="PIRSR" id="PIRSR000232-1"/>
    </source>
</evidence>